<keyword evidence="1" id="KW-0812">Transmembrane</keyword>
<evidence type="ECO:0000313" key="2">
    <source>
        <dbReference type="EMBL" id="GET01810.1"/>
    </source>
</evidence>
<organism evidence="2 3">
    <name type="scientific">Rhizophagus clarus</name>
    <dbReference type="NCBI Taxonomy" id="94130"/>
    <lineage>
        <taxon>Eukaryota</taxon>
        <taxon>Fungi</taxon>
        <taxon>Fungi incertae sedis</taxon>
        <taxon>Mucoromycota</taxon>
        <taxon>Glomeromycotina</taxon>
        <taxon>Glomeromycetes</taxon>
        <taxon>Glomerales</taxon>
        <taxon>Glomeraceae</taxon>
        <taxon>Rhizophagus</taxon>
    </lineage>
</organism>
<reference evidence="2" key="1">
    <citation type="submission" date="2019-10" db="EMBL/GenBank/DDBJ databases">
        <title>Conservation and host-specific expression of non-tandemly repeated heterogenous ribosome RNA gene in arbuscular mycorrhizal fungi.</title>
        <authorList>
            <person name="Maeda T."/>
            <person name="Kobayashi Y."/>
            <person name="Nakagawa T."/>
            <person name="Ezawa T."/>
            <person name="Yamaguchi K."/>
            <person name="Bino T."/>
            <person name="Nishimoto Y."/>
            <person name="Shigenobu S."/>
            <person name="Kawaguchi M."/>
        </authorList>
    </citation>
    <scope>NUCLEOTIDE SEQUENCE</scope>
    <source>
        <strain evidence="2">HR1</strain>
    </source>
</reference>
<protein>
    <submittedName>
        <fullName evidence="2">Uncharacterized protein</fullName>
    </submittedName>
</protein>
<proteinExistence type="predicted"/>
<comment type="caution">
    <text evidence="2">The sequence shown here is derived from an EMBL/GenBank/DDBJ whole genome shotgun (WGS) entry which is preliminary data.</text>
</comment>
<gene>
    <name evidence="2" type="ORF">RCL2_002820400</name>
</gene>
<evidence type="ECO:0000313" key="3">
    <source>
        <dbReference type="Proteomes" id="UP000615446"/>
    </source>
</evidence>
<dbReference type="EMBL" id="BLAL01000302">
    <property type="protein sequence ID" value="GET01810.1"/>
    <property type="molecule type" value="Genomic_DNA"/>
</dbReference>
<dbReference type="Proteomes" id="UP000615446">
    <property type="component" value="Unassembled WGS sequence"/>
</dbReference>
<accession>A0A8H3R6K3</accession>
<evidence type="ECO:0000256" key="1">
    <source>
        <dbReference type="SAM" id="Phobius"/>
    </source>
</evidence>
<sequence length="82" mass="9563">MSKKLCDTDIGNFKNVYGIWIIAKLPIIMTTFLFRTSVQESFISALYSTSDYPWYIITRPGDFYWRYSNASTTNGNSDRKLE</sequence>
<keyword evidence="1" id="KW-1133">Transmembrane helix</keyword>
<keyword evidence="1" id="KW-0472">Membrane</keyword>
<name>A0A8H3R6K3_9GLOM</name>
<feature type="transmembrane region" description="Helical" evidence="1">
    <location>
        <begin position="17"/>
        <end position="34"/>
    </location>
</feature>
<dbReference type="AlphaFoldDB" id="A0A8H3R6K3"/>